<organism evidence="1 2">
    <name type="scientific">Araneus ventricosus</name>
    <name type="common">Orbweaver spider</name>
    <name type="synonym">Epeira ventricosa</name>
    <dbReference type="NCBI Taxonomy" id="182803"/>
    <lineage>
        <taxon>Eukaryota</taxon>
        <taxon>Metazoa</taxon>
        <taxon>Ecdysozoa</taxon>
        <taxon>Arthropoda</taxon>
        <taxon>Chelicerata</taxon>
        <taxon>Arachnida</taxon>
        <taxon>Araneae</taxon>
        <taxon>Araneomorphae</taxon>
        <taxon>Entelegynae</taxon>
        <taxon>Araneoidea</taxon>
        <taxon>Araneidae</taxon>
        <taxon>Araneus</taxon>
    </lineage>
</organism>
<keyword evidence="2" id="KW-1185">Reference proteome</keyword>
<dbReference type="OrthoDB" id="37659at2759"/>
<accession>A0A4Y2EW85</accession>
<dbReference type="AlphaFoldDB" id="A0A4Y2EW85"/>
<evidence type="ECO:0000313" key="1">
    <source>
        <dbReference type="EMBL" id="GBM33532.1"/>
    </source>
</evidence>
<gene>
    <name evidence="1" type="ORF">AVEN_214646_1</name>
</gene>
<feature type="non-terminal residue" evidence="1">
    <location>
        <position position="1"/>
    </location>
</feature>
<dbReference type="EMBL" id="BGPR01248269">
    <property type="protein sequence ID" value="GBM33532.1"/>
    <property type="molecule type" value="Genomic_DNA"/>
</dbReference>
<evidence type="ECO:0000313" key="2">
    <source>
        <dbReference type="Proteomes" id="UP000499080"/>
    </source>
</evidence>
<reference evidence="1 2" key="1">
    <citation type="journal article" date="2019" name="Sci. Rep.">
        <title>Orb-weaving spider Araneus ventricosus genome elucidates the spidroin gene catalogue.</title>
        <authorList>
            <person name="Kono N."/>
            <person name="Nakamura H."/>
            <person name="Ohtoshi R."/>
            <person name="Moran D.A.P."/>
            <person name="Shinohara A."/>
            <person name="Yoshida Y."/>
            <person name="Fujiwara M."/>
            <person name="Mori M."/>
            <person name="Tomita M."/>
            <person name="Arakawa K."/>
        </authorList>
    </citation>
    <scope>NUCLEOTIDE SEQUENCE [LARGE SCALE GENOMIC DNA]</scope>
</reference>
<dbReference type="Proteomes" id="UP000499080">
    <property type="component" value="Unassembled WGS sequence"/>
</dbReference>
<name>A0A4Y2EW85_ARAVE</name>
<sequence>LDPMPLAPVYVGTKHAVVGYTRSIGNPMSSSRSAASPWFNLNYLYLRPVLEQYVACLGTDLVILNQGQTTRTNYQKQHPLSKLLHHNSERTLHPEQQI</sequence>
<protein>
    <submittedName>
        <fullName evidence="1">Uncharacterized protein</fullName>
    </submittedName>
</protein>
<proteinExistence type="predicted"/>
<comment type="caution">
    <text evidence="1">The sequence shown here is derived from an EMBL/GenBank/DDBJ whole genome shotgun (WGS) entry which is preliminary data.</text>
</comment>